<evidence type="ECO:0000313" key="1">
    <source>
        <dbReference type="EMBL" id="MDI2112106.1"/>
    </source>
</evidence>
<sequence length="51" mass="5813">MTDGRPYGRCGLFVNYFPASTQCQLQGITTADSWYKCFSDRTIPGGNRFFH</sequence>
<protein>
    <submittedName>
        <fullName evidence="1">Uncharacterized protein</fullName>
    </submittedName>
</protein>
<keyword evidence="2" id="KW-1185">Reference proteome</keyword>
<gene>
    <name evidence="1" type="ORF">QJV33_02180</name>
</gene>
<reference evidence="1" key="1">
    <citation type="submission" date="2023-05" db="EMBL/GenBank/DDBJ databases">
        <title>Whole genome sequence of Commensalibacter sp.</title>
        <authorList>
            <person name="Charoenyingcharoen P."/>
            <person name="Yukphan P."/>
        </authorList>
    </citation>
    <scope>NUCLEOTIDE SEQUENCE</scope>
    <source>
        <strain evidence="1">TBRC 10068</strain>
    </source>
</reference>
<comment type="caution">
    <text evidence="1">The sequence shown here is derived from an EMBL/GenBank/DDBJ whole genome shotgun (WGS) entry which is preliminary data.</text>
</comment>
<name>A0ABT6Q5C9_9PROT</name>
<evidence type="ECO:0000313" key="2">
    <source>
        <dbReference type="Proteomes" id="UP001431775"/>
    </source>
</evidence>
<proteinExistence type="predicted"/>
<dbReference type="EMBL" id="JASBAN010000001">
    <property type="protein sequence ID" value="MDI2112106.1"/>
    <property type="molecule type" value="Genomic_DNA"/>
</dbReference>
<organism evidence="1 2">
    <name type="scientific">Commensalibacter nepenthis</name>
    <dbReference type="NCBI Taxonomy" id="3043872"/>
    <lineage>
        <taxon>Bacteria</taxon>
        <taxon>Pseudomonadati</taxon>
        <taxon>Pseudomonadota</taxon>
        <taxon>Alphaproteobacteria</taxon>
        <taxon>Acetobacterales</taxon>
        <taxon>Acetobacteraceae</taxon>
    </lineage>
</organism>
<dbReference type="Proteomes" id="UP001431775">
    <property type="component" value="Unassembled WGS sequence"/>
</dbReference>
<accession>A0ABT6Q5C9</accession>
<dbReference type="RefSeq" id="WP_281461779.1">
    <property type="nucleotide sequence ID" value="NZ_JASBAN010000001.1"/>
</dbReference>